<evidence type="ECO:0008006" key="11">
    <source>
        <dbReference type="Google" id="ProtNLM"/>
    </source>
</evidence>
<gene>
    <name evidence="8 10" type="ORF">P152DRAFT_449983</name>
</gene>
<keyword evidence="2" id="KW-0285">Flavoprotein</keyword>
<dbReference type="OrthoDB" id="269227at2759"/>
<dbReference type="Pfam" id="PF05199">
    <property type="entry name" value="GMC_oxred_C"/>
    <property type="match status" value="1"/>
</dbReference>
<proteinExistence type="inferred from homology"/>
<dbReference type="EMBL" id="ML975160">
    <property type="protein sequence ID" value="KAF1811709.1"/>
    <property type="molecule type" value="Genomic_DNA"/>
</dbReference>
<dbReference type="AlphaFoldDB" id="A0A6G1G1M6"/>
<evidence type="ECO:0000313" key="10">
    <source>
        <dbReference type="RefSeq" id="XP_033533340.1"/>
    </source>
</evidence>
<evidence type="ECO:0000256" key="4">
    <source>
        <dbReference type="ARBA" id="ARBA00023002"/>
    </source>
</evidence>
<feature type="region of interest" description="Disordered" evidence="5">
    <location>
        <begin position="767"/>
        <end position="804"/>
    </location>
</feature>
<feature type="compositionally biased region" description="Pro residues" evidence="5">
    <location>
        <begin position="778"/>
        <end position="792"/>
    </location>
</feature>
<keyword evidence="3" id="KW-0274">FAD</keyword>
<dbReference type="Gene3D" id="3.50.50.60">
    <property type="entry name" value="FAD/NAD(P)-binding domain"/>
    <property type="match status" value="2"/>
</dbReference>
<dbReference type="InterPro" id="IPR036188">
    <property type="entry name" value="FAD/NAD-bd_sf"/>
</dbReference>
<dbReference type="GO" id="GO:0050660">
    <property type="term" value="F:flavin adenine dinucleotide binding"/>
    <property type="evidence" value="ECO:0007669"/>
    <property type="project" value="InterPro"/>
</dbReference>
<organism evidence="8">
    <name type="scientific">Eremomyces bilateralis CBS 781.70</name>
    <dbReference type="NCBI Taxonomy" id="1392243"/>
    <lineage>
        <taxon>Eukaryota</taxon>
        <taxon>Fungi</taxon>
        <taxon>Dikarya</taxon>
        <taxon>Ascomycota</taxon>
        <taxon>Pezizomycotina</taxon>
        <taxon>Dothideomycetes</taxon>
        <taxon>Dothideomycetes incertae sedis</taxon>
        <taxon>Eremomycetales</taxon>
        <taxon>Eremomycetaceae</taxon>
        <taxon>Eremomyces</taxon>
    </lineage>
</organism>
<reference evidence="8 10" key="1">
    <citation type="submission" date="2020-01" db="EMBL/GenBank/DDBJ databases">
        <authorList>
            <consortium name="DOE Joint Genome Institute"/>
            <person name="Haridas S."/>
            <person name="Albert R."/>
            <person name="Binder M."/>
            <person name="Bloem J."/>
            <person name="Labutti K."/>
            <person name="Salamov A."/>
            <person name="Andreopoulos B."/>
            <person name="Baker S.E."/>
            <person name="Barry K."/>
            <person name="Bills G."/>
            <person name="Bluhm B.H."/>
            <person name="Cannon C."/>
            <person name="Castanera R."/>
            <person name="Culley D.E."/>
            <person name="Daum C."/>
            <person name="Ezra D."/>
            <person name="Gonzalez J.B."/>
            <person name="Henrissat B."/>
            <person name="Kuo A."/>
            <person name="Liang C."/>
            <person name="Lipzen A."/>
            <person name="Lutzoni F."/>
            <person name="Magnuson J."/>
            <person name="Mondo S."/>
            <person name="Nolan M."/>
            <person name="Ohm R."/>
            <person name="Pangilinan J."/>
            <person name="Park H.-J."/>
            <person name="Ramirez L."/>
            <person name="Alfaro M."/>
            <person name="Sun H."/>
            <person name="Tritt A."/>
            <person name="Yoshinaga Y."/>
            <person name="Zwiers L.-H."/>
            <person name="Turgeon B.G."/>
            <person name="Goodwin S.B."/>
            <person name="Spatafora J.W."/>
            <person name="Crous P.W."/>
            <person name="Grigoriev I.V."/>
        </authorList>
    </citation>
    <scope>NUCLEOTIDE SEQUENCE</scope>
    <source>
        <strain evidence="8 10">CBS 781.70</strain>
    </source>
</reference>
<feature type="domain" description="Glucose-methanol-choline oxidoreductase C-terminal" evidence="7">
    <location>
        <begin position="717"/>
        <end position="888"/>
    </location>
</feature>
<keyword evidence="4" id="KW-0560">Oxidoreductase</keyword>
<name>A0A6G1G1M6_9PEZI</name>
<dbReference type="RefSeq" id="XP_033533340.1">
    <property type="nucleotide sequence ID" value="XM_033678144.1"/>
</dbReference>
<evidence type="ECO:0000313" key="9">
    <source>
        <dbReference type="Proteomes" id="UP000504638"/>
    </source>
</evidence>
<evidence type="ECO:0000256" key="3">
    <source>
        <dbReference type="ARBA" id="ARBA00022827"/>
    </source>
</evidence>
<dbReference type="InterPro" id="IPR007867">
    <property type="entry name" value="GMC_OxRtase_C"/>
</dbReference>
<dbReference type="PANTHER" id="PTHR46056:SF12">
    <property type="entry name" value="LONG-CHAIN-ALCOHOL OXIDASE"/>
    <property type="match status" value="1"/>
</dbReference>
<keyword evidence="9" id="KW-1185">Reference proteome</keyword>
<comment type="similarity">
    <text evidence="1">Belongs to the GMC oxidoreductase family.</text>
</comment>
<dbReference type="SUPFAM" id="SSF51905">
    <property type="entry name" value="FAD/NAD(P)-binding domain"/>
    <property type="match status" value="1"/>
</dbReference>
<reference evidence="10" key="3">
    <citation type="submission" date="2025-04" db="UniProtKB">
        <authorList>
            <consortium name="RefSeq"/>
        </authorList>
    </citation>
    <scope>IDENTIFICATION</scope>
    <source>
        <strain evidence="10">CBS 781.70</strain>
    </source>
</reference>
<evidence type="ECO:0000259" key="7">
    <source>
        <dbReference type="Pfam" id="PF05199"/>
    </source>
</evidence>
<protein>
    <recommendedName>
        <fullName evidence="11">Long-chain-alcohol oxidase</fullName>
    </recommendedName>
</protein>
<evidence type="ECO:0000313" key="8">
    <source>
        <dbReference type="EMBL" id="KAF1811709.1"/>
    </source>
</evidence>
<feature type="domain" description="Glucose-methanol-choline oxidoreductase N-terminal" evidence="6">
    <location>
        <begin position="394"/>
        <end position="622"/>
    </location>
</feature>
<evidence type="ECO:0000256" key="2">
    <source>
        <dbReference type="ARBA" id="ARBA00022630"/>
    </source>
</evidence>
<dbReference type="Proteomes" id="UP000504638">
    <property type="component" value="Unplaced"/>
</dbReference>
<accession>A0A6G1G1M6</accession>
<evidence type="ECO:0000259" key="6">
    <source>
        <dbReference type="Pfam" id="PF00732"/>
    </source>
</evidence>
<feature type="compositionally biased region" description="Low complexity" evidence="5">
    <location>
        <begin position="767"/>
        <end position="777"/>
    </location>
</feature>
<dbReference type="InterPro" id="IPR000172">
    <property type="entry name" value="GMC_OxRdtase_N"/>
</dbReference>
<dbReference type="GO" id="GO:0016614">
    <property type="term" value="F:oxidoreductase activity, acting on CH-OH group of donors"/>
    <property type="evidence" value="ECO:0007669"/>
    <property type="project" value="InterPro"/>
</dbReference>
<dbReference type="PANTHER" id="PTHR46056">
    <property type="entry name" value="LONG-CHAIN-ALCOHOL OXIDASE"/>
    <property type="match status" value="1"/>
</dbReference>
<dbReference type="Pfam" id="PF00732">
    <property type="entry name" value="GMC_oxred_N"/>
    <property type="match status" value="1"/>
</dbReference>
<sequence length="985" mass="106949">MESYYYLQSRARWNGTLAMGGPGGEFRAHLRSNQPSNTSNPPPPPIGIPQIRTSAHVSSIRASCGGGFWIQDHKHLHPPDIPTSPDPPLNLGNLLPSILNSVVSPPSASPSIPFGARIPHSHVSHPLPPLPADPFTKDQWTTLLALGDTIVASLEPASPANAASTTVLPIPQDEYSASVATAKRFAAADADPKNIEAWMREKPSENEELKLQLWRFLGSYTPEDLRKQFKLVLTLLNYRAGTLVLGGYATSFADLPLSSRHAILLSWQKSRIPMLRQLLKSMSMIFKQLAAKTSPSLYNLIGFPRIPVHGEPVPGFDFKFMQFPPVTGVYVGKGPAPEPEEVLETDVVVVGSGCGGGVSAKNIAEMGLRVIVTEKWYHWPSEHMPMNETDGMVHMFMDGGGIVADDSDLIVLAGATWGGGGTINWSASLQTQGYVRKEWAEKDKLPFFTSAAFQTSLDRICERMGVSDKFIEHNHANRAVLDGARKLGWAHKPVPQNTAGKQHYCGYCTLGCGACVKQGPANSFLPDAANAGAQFIEGFDAREIVFEKALKNGKRVVSGVRGVWTSRDENGGVAGAQRTVRKVFIKAKRVIVSAGTMQSPLLLLRSGLKNKNIGRHLKAHPVNVVGLIYDQETRPWEGGILTSVVNEFENLDGHGHGAKIETAVMLPSTFLTFPVWRDAVDWKRLATKTRHAASMFAMARDIGEGYVYPDPVDGRTRFHYHVHPRDRAHILEGLCGIIKLAYITGAREIIPGIPSIPPFVRAGPIPASSSSSTYNNPYPAPRDPAHPPPPAHPESDYPHAPSTLDDAGVNDPALLAYLALIRKTGLSYPDVQFVSAHQMGTCRMGASPNVSVVDPTGAVWGTDGVYVADASVFPSASGVNPMVTNMAISDWPFLDYGRPNFGISCCSPSGRKIGAFGHVNYAPASPLSRITFDVRLSSSQPMPIKTVMPSGTHYPHRRSSMEAQYRVISPRSTRVSLVTSLFQFI</sequence>
<dbReference type="GeneID" id="54418714"/>
<evidence type="ECO:0000256" key="1">
    <source>
        <dbReference type="ARBA" id="ARBA00010790"/>
    </source>
</evidence>
<feature type="region of interest" description="Disordered" evidence="5">
    <location>
        <begin position="27"/>
        <end position="50"/>
    </location>
</feature>
<evidence type="ECO:0000256" key="5">
    <source>
        <dbReference type="SAM" id="MobiDB-lite"/>
    </source>
</evidence>
<reference evidence="10" key="2">
    <citation type="submission" date="2020-04" db="EMBL/GenBank/DDBJ databases">
        <authorList>
            <consortium name="NCBI Genome Project"/>
        </authorList>
    </citation>
    <scope>NUCLEOTIDE SEQUENCE</scope>
    <source>
        <strain evidence="10">CBS 781.70</strain>
    </source>
</reference>